<keyword evidence="1" id="KW-0812">Transmembrane</keyword>
<evidence type="ECO:0000256" key="1">
    <source>
        <dbReference type="SAM" id="Phobius"/>
    </source>
</evidence>
<sequence length="341" mass="36698">MSQVINLRLEPLTPPVPGMAKLLIKGWTGDDESLQFTIQRNQDHYFLDNVGEWGAGSVYHSISKLDKEGELFVLVFKPNLLDPLLKLTSASFRLTLSQADGKKSAGTIMMPNNLLGSQAAGSTPASTVTVETVEETIELQNISQVEIPEIIPDPVNIPPINQPPVPPAKKSRGLLYGLLALVLVLIIAGAAAAYFLGLVQNLFNTEPKASEPATVEEVSNVLNASVSPACSLEAAKTSANEVEFVKSCLKSSPSSQDLLQVIKDAKSSGFCTIAQRIYAYKSQSGDKTIGLAYAKEFDPASNISGGCFTADVETALYWYESVLATDPHNDEAKTRVLELKK</sequence>
<keyword evidence="1" id="KW-1133">Transmembrane helix</keyword>
<protein>
    <submittedName>
        <fullName evidence="2">Uncharacterized protein</fullName>
    </submittedName>
</protein>
<keyword evidence="1" id="KW-0472">Membrane</keyword>
<evidence type="ECO:0000313" key="2">
    <source>
        <dbReference type="EMBL" id="SES84136.1"/>
    </source>
</evidence>
<dbReference type="EMBL" id="FOHV01000004">
    <property type="protein sequence ID" value="SES84136.1"/>
    <property type="molecule type" value="Genomic_DNA"/>
</dbReference>
<dbReference type="RefSeq" id="WP_093317798.1">
    <property type="nucleotide sequence ID" value="NZ_FOHV01000004.1"/>
</dbReference>
<name>A0A1H9ZR53_9GAMM</name>
<gene>
    <name evidence="2" type="ORF">SAMN02583745_00657</name>
</gene>
<keyword evidence="3" id="KW-1185">Reference proteome</keyword>
<accession>A0A1H9ZR53</accession>
<feature type="transmembrane region" description="Helical" evidence="1">
    <location>
        <begin position="174"/>
        <end position="196"/>
    </location>
</feature>
<dbReference type="Proteomes" id="UP000242642">
    <property type="component" value="Unassembled WGS sequence"/>
</dbReference>
<proteinExistence type="predicted"/>
<dbReference type="OrthoDB" id="6158985at2"/>
<reference evidence="3" key="1">
    <citation type="submission" date="2016-10" db="EMBL/GenBank/DDBJ databases">
        <authorList>
            <person name="Varghese N."/>
            <person name="Submissions S."/>
        </authorList>
    </citation>
    <scope>NUCLEOTIDE SEQUENCE [LARGE SCALE GENOMIC DNA]</scope>
    <source>
        <strain evidence="3">DSM 18579</strain>
    </source>
</reference>
<evidence type="ECO:0000313" key="3">
    <source>
        <dbReference type="Proteomes" id="UP000242642"/>
    </source>
</evidence>
<dbReference type="STRING" id="1123402.SAMN02583745_00657"/>
<organism evidence="2 3">
    <name type="scientific">Thorsellia anophelis DSM 18579</name>
    <dbReference type="NCBI Taxonomy" id="1123402"/>
    <lineage>
        <taxon>Bacteria</taxon>
        <taxon>Pseudomonadati</taxon>
        <taxon>Pseudomonadota</taxon>
        <taxon>Gammaproteobacteria</taxon>
        <taxon>Enterobacterales</taxon>
        <taxon>Thorselliaceae</taxon>
        <taxon>Thorsellia</taxon>
    </lineage>
</organism>
<dbReference type="AlphaFoldDB" id="A0A1H9ZR53"/>